<dbReference type="Pfam" id="PF21703">
    <property type="entry name" value="Gp10A-like"/>
    <property type="match status" value="1"/>
</dbReference>
<feature type="domain" description="Capsid Gp10A/Gp10B-like" evidence="1">
    <location>
        <begin position="63"/>
        <end position="326"/>
    </location>
</feature>
<keyword evidence="3" id="KW-1185">Reference proteome</keyword>
<evidence type="ECO:0000313" key="3">
    <source>
        <dbReference type="Proteomes" id="UP000075238"/>
    </source>
</evidence>
<dbReference type="KEGG" id="cnan:A2G96_17815"/>
<dbReference type="STRING" id="1796606.A2G96_17815"/>
<gene>
    <name evidence="2" type="ORF">A2G96_17815</name>
</gene>
<organism evidence="2 3">
    <name type="scientific">Cupriavidus nantongensis</name>
    <dbReference type="NCBI Taxonomy" id="1796606"/>
    <lineage>
        <taxon>Bacteria</taxon>
        <taxon>Pseudomonadati</taxon>
        <taxon>Pseudomonadota</taxon>
        <taxon>Betaproteobacteria</taxon>
        <taxon>Burkholderiales</taxon>
        <taxon>Burkholderiaceae</taxon>
        <taxon>Cupriavidus</taxon>
    </lineage>
</organism>
<dbReference type="Proteomes" id="UP000075238">
    <property type="component" value="Chromosome 1"/>
</dbReference>
<dbReference type="EMBL" id="CP014844">
    <property type="protein sequence ID" value="AMR79447.1"/>
    <property type="molecule type" value="Genomic_DNA"/>
</dbReference>
<proteinExistence type="predicted"/>
<name>A0A142JMY5_9BURK</name>
<protein>
    <recommendedName>
        <fullName evidence="1">Capsid Gp10A/Gp10B-like domain-containing protein</fullName>
    </recommendedName>
</protein>
<reference evidence="2 3" key="1">
    <citation type="submission" date="2016-03" db="EMBL/GenBank/DDBJ databases">
        <title>Complete genome sequence of a novel chlorpyrifos degrading bacterium, Cupriavidus nantongensis sp. X1.</title>
        <authorList>
            <person name="Fang L."/>
        </authorList>
    </citation>
    <scope>NUCLEOTIDE SEQUENCE [LARGE SCALE GENOMIC DNA]</scope>
    <source>
        <strain evidence="2 3">X1</strain>
    </source>
</reference>
<evidence type="ECO:0000313" key="2">
    <source>
        <dbReference type="EMBL" id="AMR79447.1"/>
    </source>
</evidence>
<dbReference type="AlphaFoldDB" id="A0A142JMY5"/>
<evidence type="ECO:0000259" key="1">
    <source>
        <dbReference type="Pfam" id="PF21703"/>
    </source>
</evidence>
<sequence length="332" mass="35584">MAFSPNAGSPVAFGTGQSSPADDRSLFLKKFTGEVLTAFTLATVTKGKFNERNIQGGKSAQFIRTGDSMAEYLTRGQEMMGNPYATGEVEITLDGLLVAHHALFDLDTLMSQFDIRGPMTTSMGQALAEVYDRNNYRAAILAARQAAVGPFPGGSRIVAADLLTSGVIDGMAWMARIREAKAALYAKKVPLTSTIYMAVPYAVFDALKYARDSVSGHFVNLTTTIQLAAAGEGANVTEAIRFEGVNIYPTQLVPNTNESAATSVYPKYRADYSKTSAVMWTPDAVGVLTLRGMSTEVERSARRQEDFIVTSQASGHGTLRAECAVEFALPAA</sequence>
<dbReference type="InterPro" id="IPR049301">
    <property type="entry name" value="Capsid_Gp10A/Gp10B-like_dom"/>
</dbReference>
<dbReference type="RefSeq" id="WP_062801412.1">
    <property type="nucleotide sequence ID" value="NZ_CP014844.1"/>
</dbReference>
<dbReference type="OrthoDB" id="1634547at2"/>
<accession>A0A142JMY5</accession>